<protein>
    <submittedName>
        <fullName evidence="10">Sugar transferase</fullName>
    </submittedName>
</protein>
<comment type="subcellular location">
    <subcellularLocation>
        <location evidence="1">Cell membrane</location>
    </subcellularLocation>
</comment>
<evidence type="ECO:0000256" key="7">
    <source>
        <dbReference type="ARBA" id="ARBA00023136"/>
    </source>
</evidence>
<keyword evidence="7 8" id="KW-0472">Membrane</keyword>
<proteinExistence type="inferred from homology"/>
<gene>
    <name evidence="10" type="ORF">K8U80_02495</name>
</gene>
<dbReference type="AlphaFoldDB" id="A0A921IQK2"/>
<dbReference type="Pfam" id="PF02397">
    <property type="entry name" value="Bac_transf"/>
    <property type="match status" value="1"/>
</dbReference>
<feature type="domain" description="Bacterial sugar transferase" evidence="9">
    <location>
        <begin position="78"/>
        <end position="268"/>
    </location>
</feature>
<reference evidence="10" key="1">
    <citation type="journal article" date="2021" name="PeerJ">
        <title>Extensive microbial diversity within the chicken gut microbiome revealed by metagenomics and culture.</title>
        <authorList>
            <person name="Gilroy R."/>
            <person name="Ravi A."/>
            <person name="Getino M."/>
            <person name="Pursley I."/>
            <person name="Horton D.L."/>
            <person name="Alikhan N.F."/>
            <person name="Baker D."/>
            <person name="Gharbi K."/>
            <person name="Hall N."/>
            <person name="Watson M."/>
            <person name="Adriaenssens E.M."/>
            <person name="Foster-Nyarko E."/>
            <person name="Jarju S."/>
            <person name="Secka A."/>
            <person name="Antonio M."/>
            <person name="Oren A."/>
            <person name="Chaudhuri R.R."/>
            <person name="La Ragione R."/>
            <person name="Hildebrand F."/>
            <person name="Pallen M.J."/>
        </authorList>
    </citation>
    <scope>NUCLEOTIDE SEQUENCE</scope>
    <source>
        <strain evidence="10">ChiGjej2B2-7701</strain>
    </source>
</reference>
<comment type="similarity">
    <text evidence="2">Belongs to the bacterial sugar transferase family.</text>
</comment>
<keyword evidence="4 10" id="KW-0808">Transferase</keyword>
<evidence type="ECO:0000256" key="6">
    <source>
        <dbReference type="ARBA" id="ARBA00022989"/>
    </source>
</evidence>
<name>A0A921IQK2_9ACTN</name>
<dbReference type="Proteomes" id="UP000746751">
    <property type="component" value="Unassembled WGS sequence"/>
</dbReference>
<evidence type="ECO:0000313" key="11">
    <source>
        <dbReference type="Proteomes" id="UP000746751"/>
    </source>
</evidence>
<accession>A0A921IQK2</accession>
<evidence type="ECO:0000256" key="5">
    <source>
        <dbReference type="ARBA" id="ARBA00022692"/>
    </source>
</evidence>
<evidence type="ECO:0000256" key="1">
    <source>
        <dbReference type="ARBA" id="ARBA00004236"/>
    </source>
</evidence>
<dbReference type="InterPro" id="IPR003362">
    <property type="entry name" value="Bact_transf"/>
</dbReference>
<evidence type="ECO:0000256" key="2">
    <source>
        <dbReference type="ARBA" id="ARBA00006464"/>
    </source>
</evidence>
<evidence type="ECO:0000256" key="3">
    <source>
        <dbReference type="ARBA" id="ARBA00022475"/>
    </source>
</evidence>
<evidence type="ECO:0000313" key="10">
    <source>
        <dbReference type="EMBL" id="HJG30247.1"/>
    </source>
</evidence>
<organism evidence="10 11">
    <name type="scientific">Collinsella ihumii</name>
    <dbReference type="NCBI Taxonomy" id="1720204"/>
    <lineage>
        <taxon>Bacteria</taxon>
        <taxon>Bacillati</taxon>
        <taxon>Actinomycetota</taxon>
        <taxon>Coriobacteriia</taxon>
        <taxon>Coriobacteriales</taxon>
        <taxon>Coriobacteriaceae</taxon>
        <taxon>Collinsella</taxon>
    </lineage>
</organism>
<sequence>MAIEQEVLVSGEEGLDAPDRFTVPSAIATPEEAMMGVAASDGRSSAEHSIISLRPGTDAFADACRKLDRRPLGYRFAKRAFDIAFSAVIIVVGFIPCALLSIAIAFDTMGSPIYTQERVGRLGSPFRIYKFRTMVADADDVEKYLNAEQLAEWHREHKVKDDPRITRLGRVLRRTSLDELPQFLNVLVGQLSVIGPRAITYDELAHYGINVTLLLSVPQGITGAWQAGARNDATFETGERQEIELGYARNASLHEDARVFLATFSAMFGKGRSGR</sequence>
<evidence type="ECO:0000256" key="8">
    <source>
        <dbReference type="SAM" id="Phobius"/>
    </source>
</evidence>
<dbReference type="GO" id="GO:0005886">
    <property type="term" value="C:plasma membrane"/>
    <property type="evidence" value="ECO:0007669"/>
    <property type="project" value="UniProtKB-SubCell"/>
</dbReference>
<evidence type="ECO:0000259" key="9">
    <source>
        <dbReference type="Pfam" id="PF02397"/>
    </source>
</evidence>
<dbReference type="GO" id="GO:0016780">
    <property type="term" value="F:phosphotransferase activity, for other substituted phosphate groups"/>
    <property type="evidence" value="ECO:0007669"/>
    <property type="project" value="TreeGrafter"/>
</dbReference>
<keyword evidence="3" id="KW-1003">Cell membrane</keyword>
<feature type="transmembrane region" description="Helical" evidence="8">
    <location>
        <begin position="80"/>
        <end position="106"/>
    </location>
</feature>
<keyword evidence="5 8" id="KW-0812">Transmembrane</keyword>
<reference evidence="10" key="2">
    <citation type="submission" date="2021-09" db="EMBL/GenBank/DDBJ databases">
        <authorList>
            <person name="Gilroy R."/>
        </authorList>
    </citation>
    <scope>NUCLEOTIDE SEQUENCE</scope>
    <source>
        <strain evidence="10">ChiGjej2B2-7701</strain>
    </source>
</reference>
<keyword evidence="6 8" id="KW-1133">Transmembrane helix</keyword>
<evidence type="ECO:0000256" key="4">
    <source>
        <dbReference type="ARBA" id="ARBA00022679"/>
    </source>
</evidence>
<dbReference type="PANTHER" id="PTHR30576">
    <property type="entry name" value="COLANIC BIOSYNTHESIS UDP-GLUCOSE LIPID CARRIER TRANSFERASE"/>
    <property type="match status" value="1"/>
</dbReference>
<dbReference type="PANTHER" id="PTHR30576:SF4">
    <property type="entry name" value="UNDECAPRENYL-PHOSPHATE GALACTOSE PHOSPHOTRANSFERASE"/>
    <property type="match status" value="1"/>
</dbReference>
<comment type="caution">
    <text evidence="10">The sequence shown here is derived from an EMBL/GenBank/DDBJ whole genome shotgun (WGS) entry which is preliminary data.</text>
</comment>
<dbReference type="EMBL" id="DYVF01000020">
    <property type="protein sequence ID" value="HJG30247.1"/>
    <property type="molecule type" value="Genomic_DNA"/>
</dbReference>